<keyword evidence="16" id="KW-0695">RNA-directed DNA polymerase</keyword>
<feature type="region of interest" description="Disordered" evidence="24">
    <location>
        <begin position="804"/>
        <end position="829"/>
    </location>
</feature>
<comment type="catalytic activity">
    <reaction evidence="22">
        <text>DNA(n) + a 2'-deoxyribonucleoside 5'-triphosphate = DNA(n+1) + diphosphate</text>
        <dbReference type="Rhea" id="RHEA:22508"/>
        <dbReference type="Rhea" id="RHEA-COMP:17339"/>
        <dbReference type="Rhea" id="RHEA-COMP:17340"/>
        <dbReference type="ChEBI" id="CHEBI:33019"/>
        <dbReference type="ChEBI" id="CHEBI:61560"/>
        <dbReference type="ChEBI" id="CHEBI:173112"/>
        <dbReference type="EC" id="2.7.7.7"/>
    </reaction>
</comment>
<evidence type="ECO:0000256" key="1">
    <source>
        <dbReference type="ARBA" id="ARBA00002180"/>
    </source>
</evidence>
<evidence type="ECO:0000313" key="26">
    <source>
        <dbReference type="EMBL" id="PLW32493.1"/>
    </source>
</evidence>
<evidence type="ECO:0000256" key="13">
    <source>
        <dbReference type="ARBA" id="ARBA00022842"/>
    </source>
</evidence>
<evidence type="ECO:0000256" key="9">
    <source>
        <dbReference type="ARBA" id="ARBA00022750"/>
    </source>
</evidence>
<keyword evidence="14" id="KW-0694">RNA-binding</keyword>
<dbReference type="Pfam" id="PF00665">
    <property type="entry name" value="rve"/>
    <property type="match status" value="1"/>
</dbReference>
<feature type="region of interest" description="Disordered" evidence="24">
    <location>
        <begin position="1"/>
        <end position="33"/>
    </location>
</feature>
<keyword evidence="11" id="KW-0378">Hydrolase</keyword>
<keyword evidence="2" id="KW-0815">Transposition</keyword>
<dbReference type="InterPro" id="IPR043502">
    <property type="entry name" value="DNA/RNA_pol_sf"/>
</dbReference>
<comment type="function">
    <text evidence="1">The aspartyl protease (PR) mediates the proteolytic cleavages of the Gag and Gag-Pol polyproteins after assembly of the VLP.</text>
</comment>
<dbReference type="GO" id="GO:0006508">
    <property type="term" value="P:proteolysis"/>
    <property type="evidence" value="ECO:0007669"/>
    <property type="project" value="UniProtKB-KW"/>
</dbReference>
<keyword evidence="8" id="KW-0547">Nucleotide-binding</keyword>
<evidence type="ECO:0000256" key="18">
    <source>
        <dbReference type="ARBA" id="ARBA00023113"/>
    </source>
</evidence>
<dbReference type="GO" id="GO:0005634">
    <property type="term" value="C:nucleus"/>
    <property type="evidence" value="ECO:0007669"/>
    <property type="project" value="UniProtKB-ARBA"/>
</dbReference>
<evidence type="ECO:0000259" key="25">
    <source>
        <dbReference type="PROSITE" id="PS50994"/>
    </source>
</evidence>
<dbReference type="EMBL" id="PGCI01000241">
    <property type="protein sequence ID" value="PLW32493.1"/>
    <property type="molecule type" value="Genomic_DNA"/>
</dbReference>
<keyword evidence="23" id="KW-0175">Coiled coil</keyword>
<dbReference type="PANTHER" id="PTHR42648:SF11">
    <property type="entry name" value="TRANSPOSON TY4-P GAG-POL POLYPROTEIN"/>
    <property type="match status" value="1"/>
</dbReference>
<evidence type="ECO:0000256" key="23">
    <source>
        <dbReference type="SAM" id="Coils"/>
    </source>
</evidence>
<dbReference type="InterPro" id="IPR001584">
    <property type="entry name" value="Integrase_cat-core"/>
</dbReference>
<evidence type="ECO:0000256" key="7">
    <source>
        <dbReference type="ARBA" id="ARBA00022723"/>
    </source>
</evidence>
<dbReference type="SUPFAM" id="SSF53098">
    <property type="entry name" value="Ribonuclease H-like"/>
    <property type="match status" value="1"/>
</dbReference>
<protein>
    <recommendedName>
        <fullName evidence="25">Integrase catalytic domain-containing protein</fullName>
    </recommendedName>
</protein>
<dbReference type="GO" id="GO:0032196">
    <property type="term" value="P:transposition"/>
    <property type="evidence" value="ECO:0007669"/>
    <property type="project" value="UniProtKB-KW"/>
</dbReference>
<gene>
    <name evidence="26" type="ORF">PCASD_14649</name>
</gene>
<evidence type="ECO:0000256" key="22">
    <source>
        <dbReference type="ARBA" id="ARBA00049244"/>
    </source>
</evidence>
<keyword evidence="17" id="KW-0239">DNA-directed DNA polymerase</keyword>
<keyword evidence="6" id="KW-0540">Nuclease</keyword>
<evidence type="ECO:0000256" key="4">
    <source>
        <dbReference type="ARBA" id="ARBA00022670"/>
    </source>
</evidence>
<dbReference type="Proteomes" id="UP000235392">
    <property type="component" value="Unassembled WGS sequence"/>
</dbReference>
<name>A0A2N5U416_9BASI</name>
<feature type="compositionally biased region" description="Low complexity" evidence="24">
    <location>
        <begin position="744"/>
        <end position="754"/>
    </location>
</feature>
<dbReference type="InterPro" id="IPR039537">
    <property type="entry name" value="Retrotran_Ty1/copia-like"/>
</dbReference>
<dbReference type="GO" id="GO:0003723">
    <property type="term" value="F:RNA binding"/>
    <property type="evidence" value="ECO:0007669"/>
    <property type="project" value="UniProtKB-KW"/>
</dbReference>
<organism evidence="26 27">
    <name type="scientific">Puccinia coronata f. sp. avenae</name>
    <dbReference type="NCBI Taxonomy" id="200324"/>
    <lineage>
        <taxon>Eukaryota</taxon>
        <taxon>Fungi</taxon>
        <taxon>Dikarya</taxon>
        <taxon>Basidiomycota</taxon>
        <taxon>Pucciniomycotina</taxon>
        <taxon>Pucciniomycetes</taxon>
        <taxon>Pucciniales</taxon>
        <taxon>Pucciniaceae</taxon>
        <taxon>Puccinia</taxon>
    </lineage>
</organism>
<evidence type="ECO:0000256" key="17">
    <source>
        <dbReference type="ARBA" id="ARBA00022932"/>
    </source>
</evidence>
<dbReference type="Pfam" id="PF22936">
    <property type="entry name" value="Pol_BBD"/>
    <property type="match status" value="1"/>
</dbReference>
<comment type="caution">
    <text evidence="26">The sequence shown here is derived from an EMBL/GenBank/DDBJ whole genome shotgun (WGS) entry which is preliminary data.</text>
</comment>
<comment type="catalytic activity">
    <reaction evidence="21">
        <text>DNA(n) + a 2'-deoxyribonucleoside 5'-triphosphate = DNA(n+1) + diphosphate</text>
        <dbReference type="Rhea" id="RHEA:22508"/>
        <dbReference type="Rhea" id="RHEA-COMP:17339"/>
        <dbReference type="Rhea" id="RHEA-COMP:17340"/>
        <dbReference type="ChEBI" id="CHEBI:33019"/>
        <dbReference type="ChEBI" id="CHEBI:61560"/>
        <dbReference type="ChEBI" id="CHEBI:173112"/>
        <dbReference type="EC" id="2.7.7.49"/>
    </reaction>
</comment>
<dbReference type="GO" id="GO:0006310">
    <property type="term" value="P:DNA recombination"/>
    <property type="evidence" value="ECO:0007669"/>
    <property type="project" value="UniProtKB-KW"/>
</dbReference>
<feature type="region of interest" description="Disordered" evidence="24">
    <location>
        <begin position="280"/>
        <end position="306"/>
    </location>
</feature>
<keyword evidence="12" id="KW-0067">ATP-binding</keyword>
<feature type="compositionally biased region" description="Basic and acidic residues" evidence="24">
    <location>
        <begin position="815"/>
        <end position="828"/>
    </location>
</feature>
<keyword evidence="19" id="KW-0233">DNA recombination</keyword>
<keyword evidence="3" id="KW-1188">Viral release from host cell</keyword>
<dbReference type="GO" id="GO:0004519">
    <property type="term" value="F:endonuclease activity"/>
    <property type="evidence" value="ECO:0007669"/>
    <property type="project" value="UniProtKB-KW"/>
</dbReference>
<keyword evidence="5" id="KW-0548">Nucleotidyltransferase</keyword>
<evidence type="ECO:0000256" key="14">
    <source>
        <dbReference type="ARBA" id="ARBA00022884"/>
    </source>
</evidence>
<dbReference type="GO" id="GO:0046872">
    <property type="term" value="F:metal ion binding"/>
    <property type="evidence" value="ECO:0007669"/>
    <property type="project" value="UniProtKB-KW"/>
</dbReference>
<evidence type="ECO:0000256" key="5">
    <source>
        <dbReference type="ARBA" id="ARBA00022695"/>
    </source>
</evidence>
<proteinExistence type="predicted"/>
<keyword evidence="4" id="KW-0645">Protease</keyword>
<feature type="compositionally biased region" description="Acidic residues" evidence="24">
    <location>
        <begin position="1"/>
        <end position="11"/>
    </location>
</feature>
<dbReference type="PROSITE" id="PS50994">
    <property type="entry name" value="INTEGRASE"/>
    <property type="match status" value="1"/>
</dbReference>
<dbReference type="InterPro" id="IPR036397">
    <property type="entry name" value="RNaseH_sf"/>
</dbReference>
<evidence type="ECO:0000256" key="24">
    <source>
        <dbReference type="SAM" id="MobiDB-lite"/>
    </source>
</evidence>
<dbReference type="Pfam" id="PF07727">
    <property type="entry name" value="RVT_2"/>
    <property type="match status" value="1"/>
</dbReference>
<keyword evidence="10" id="KW-0255">Endonuclease</keyword>
<dbReference type="InterPro" id="IPR057670">
    <property type="entry name" value="SH3_retrovirus"/>
</dbReference>
<sequence length="1348" mass="152060">MNPADLAEEITDLPPSSPPNKSELKTPTTPSSPLSAVICHPNVVDLAVELKDNAKLSGTNYLEWKIKISAILQLKLVNGTETLEEAEKRDKADPDQYEDALAILVLNCDSKISARFSHESKEDPKAFWKLLDEYYQPKTVQNQATYLNRIFSTLITSNNLENTLNSISDNCRLLCSIIDDKTTTPSELLDSVIAMWVLFNLPPEFTSTGELLLKKCQIDKKTLSLKTLVEDVRNYLQRNNESQEANKALAAYKRQQHQQQKKPYNGPKCSPGYHNPKTVHPESECSFLQNSGPKTEKPTKALHTSHNGQFSESVLDSGATTSMFNDLSFFPSLSKSTKTIYLANGSQTNAKGVGTARVEFPHAIVTLKNSLYVPSLTSNLISLSTFIKNGYMLSSHGGSLFKLCDKTNTIVLTGSLVYGNFIVTSETQKAYHVDLKSDICRINIKHQAAGHPSLEYFYKMYPDLPRKDFSCTTCDVSKRHKEPFLSHFCAATRKLDYIQIDLCGPITPPSESGFKYFLRAIDGFSHYVWVRFLTYKSEVKDILKELFSFIKNESKEKICHLVTDNGTKFKNQTLQTYYASKGIAHLTTAPYHPENNPFAERVNRTTVEKAQCILKDSGLGLSFWAEAVNCAVHLENLLPCKSINFSSPSEMWFGKQPSLAYLHPFGCQAIYLLNRSAGKVWSRGAVGIFLGYGEGHRSFRVLDEETGNVHITHHVKFNDHVFPALNKSELPNRDEEIDLLFTFSSDSPSPDTLTPTPPSPIPSNQNNSDHDIPLDEENRFEEVEDQDPNLNQSQSDDDIIEMLNPGRQQRNPISNREESKPMLDESHPSSKYYAWVPEDEPASQEIRGDVDPSNIIKSGRRTCHSANAAILSHDDPRTYHQAVSAYDSGNWESAISNELGNIVWLNVWSVVDVSGKDIRPLTTTWVFKKKTNQDGNLTKYKAFHQMDVRCAFLNGTPEEDLYIHAPLGLDAAPKTVLKLHKALYGLNQSPRCWQKALTAALRSIGLKPTYSDPCLYVSADESKPFFLFVHVDDLLFGGSWPDLFKEKISAIFDMEDLGIAKYALGIRINQFGGSIALVQDKYINTMLDEFHISNNRTTLIPLPSNWKQLKHDPSEKPKTPPFNYRRVVGLIQWLVQCTRLDLAFALSFLSQFLEDPRECHYKAARHTLRYISTTKDQHLILGQNDLKQESNELIGFSDSDWNGSKSWNSYSASIIYFHGTVGWRSHKQQTVALSSAEGEYVSLSDSSQDLLWCMNVLEELHILPKLTLCTNNQSAIAIASNPIYHHGTQHINFRYHFIRDHVKSKLITLKYLQTDKMQANLLTKNLTEGKTTVHHTKLMGEQCKLSKE</sequence>
<accession>A0A2N5U416</accession>
<dbReference type="GO" id="GO:0004190">
    <property type="term" value="F:aspartic-type endopeptidase activity"/>
    <property type="evidence" value="ECO:0007669"/>
    <property type="project" value="UniProtKB-KW"/>
</dbReference>
<evidence type="ECO:0000256" key="11">
    <source>
        <dbReference type="ARBA" id="ARBA00022801"/>
    </source>
</evidence>
<evidence type="ECO:0000256" key="3">
    <source>
        <dbReference type="ARBA" id="ARBA00022612"/>
    </source>
</evidence>
<dbReference type="GO" id="GO:0015074">
    <property type="term" value="P:DNA integration"/>
    <property type="evidence" value="ECO:0007669"/>
    <property type="project" value="UniProtKB-KW"/>
</dbReference>
<keyword evidence="9" id="KW-0064">Aspartyl protease</keyword>
<evidence type="ECO:0000256" key="19">
    <source>
        <dbReference type="ARBA" id="ARBA00023172"/>
    </source>
</evidence>
<feature type="region of interest" description="Disordered" evidence="24">
    <location>
        <begin position="742"/>
        <end position="773"/>
    </location>
</feature>
<evidence type="ECO:0000256" key="10">
    <source>
        <dbReference type="ARBA" id="ARBA00022759"/>
    </source>
</evidence>
<dbReference type="InterPro" id="IPR013103">
    <property type="entry name" value="RVT_2"/>
</dbReference>
<keyword evidence="7" id="KW-0479">Metal-binding</keyword>
<keyword evidence="17" id="KW-0808">Transferase</keyword>
<dbReference type="PANTHER" id="PTHR42648">
    <property type="entry name" value="TRANSPOSASE, PUTATIVE-RELATED"/>
    <property type="match status" value="1"/>
</dbReference>
<evidence type="ECO:0000313" key="27">
    <source>
        <dbReference type="Proteomes" id="UP000235392"/>
    </source>
</evidence>
<evidence type="ECO:0000256" key="8">
    <source>
        <dbReference type="ARBA" id="ARBA00022741"/>
    </source>
</evidence>
<evidence type="ECO:0000256" key="12">
    <source>
        <dbReference type="ARBA" id="ARBA00022840"/>
    </source>
</evidence>
<evidence type="ECO:0000256" key="20">
    <source>
        <dbReference type="ARBA" id="ARBA00023268"/>
    </source>
</evidence>
<evidence type="ECO:0000256" key="2">
    <source>
        <dbReference type="ARBA" id="ARBA00022578"/>
    </source>
</evidence>
<reference evidence="26 27" key="1">
    <citation type="submission" date="2017-11" db="EMBL/GenBank/DDBJ databases">
        <title>De novo assembly and phasing of dikaryotic genomes from two isolates of Puccinia coronata f. sp. avenae, the causal agent of oat crown rust.</title>
        <authorList>
            <person name="Miller M.E."/>
            <person name="Zhang Y."/>
            <person name="Omidvar V."/>
            <person name="Sperschneider J."/>
            <person name="Schwessinger B."/>
            <person name="Raley C."/>
            <person name="Palmer J.M."/>
            <person name="Garnica D."/>
            <person name="Upadhyaya N."/>
            <person name="Rathjen J."/>
            <person name="Taylor J.M."/>
            <person name="Park R.F."/>
            <person name="Dodds P.N."/>
            <person name="Hirsch C.D."/>
            <person name="Kianian S.F."/>
            <person name="Figueroa M."/>
        </authorList>
    </citation>
    <scope>NUCLEOTIDE SEQUENCE [LARGE SCALE GENOMIC DNA]</scope>
    <source>
        <strain evidence="26">12SD80</strain>
    </source>
</reference>
<dbReference type="InterPro" id="IPR012337">
    <property type="entry name" value="RNaseH-like_sf"/>
</dbReference>
<feature type="coiled-coil region" evidence="23">
    <location>
        <begin position="225"/>
        <end position="262"/>
    </location>
</feature>
<dbReference type="SUPFAM" id="SSF56672">
    <property type="entry name" value="DNA/RNA polymerases"/>
    <property type="match status" value="1"/>
</dbReference>
<keyword evidence="18" id="KW-0917">Virion maturation</keyword>
<dbReference type="InterPro" id="IPR054722">
    <property type="entry name" value="PolX-like_BBD"/>
</dbReference>
<feature type="domain" description="Integrase catalytic" evidence="25">
    <location>
        <begin position="479"/>
        <end position="656"/>
    </location>
</feature>
<dbReference type="GO" id="GO:0005524">
    <property type="term" value="F:ATP binding"/>
    <property type="evidence" value="ECO:0007669"/>
    <property type="project" value="UniProtKB-KW"/>
</dbReference>
<dbReference type="GO" id="GO:0003887">
    <property type="term" value="F:DNA-directed DNA polymerase activity"/>
    <property type="evidence" value="ECO:0007669"/>
    <property type="project" value="UniProtKB-KW"/>
</dbReference>
<dbReference type="CDD" id="cd09272">
    <property type="entry name" value="RNase_HI_RT_Ty1"/>
    <property type="match status" value="1"/>
</dbReference>
<dbReference type="GO" id="GO:0003964">
    <property type="term" value="F:RNA-directed DNA polymerase activity"/>
    <property type="evidence" value="ECO:0007669"/>
    <property type="project" value="UniProtKB-KW"/>
</dbReference>
<keyword evidence="13" id="KW-0460">Magnesium</keyword>
<evidence type="ECO:0000256" key="16">
    <source>
        <dbReference type="ARBA" id="ARBA00022918"/>
    </source>
</evidence>
<keyword evidence="20" id="KW-0511">Multifunctional enzyme</keyword>
<evidence type="ECO:0000256" key="21">
    <source>
        <dbReference type="ARBA" id="ARBA00048173"/>
    </source>
</evidence>
<evidence type="ECO:0000256" key="15">
    <source>
        <dbReference type="ARBA" id="ARBA00022908"/>
    </source>
</evidence>
<dbReference type="Pfam" id="PF25597">
    <property type="entry name" value="SH3_retrovirus"/>
    <property type="match status" value="1"/>
</dbReference>
<evidence type="ECO:0000256" key="6">
    <source>
        <dbReference type="ARBA" id="ARBA00022722"/>
    </source>
</evidence>
<keyword evidence="15" id="KW-0229">DNA integration</keyword>
<dbReference type="Gene3D" id="3.30.420.10">
    <property type="entry name" value="Ribonuclease H-like superfamily/Ribonuclease H"/>
    <property type="match status" value="1"/>
</dbReference>